<keyword evidence="3" id="KW-0507">mRNA processing</keyword>
<dbReference type="OrthoDB" id="1739576at2759"/>
<feature type="compositionally biased region" description="Basic residues" evidence="7">
    <location>
        <begin position="249"/>
        <end position="265"/>
    </location>
</feature>
<dbReference type="FunFam" id="1.10.287.660:FF:000001">
    <property type="entry name" value="pre-mRNA-splicing factor ISY1 homolog"/>
    <property type="match status" value="1"/>
</dbReference>
<gene>
    <name evidence="8" type="ORF">BZ3500_MVSOF-1268-A1-R1_CHR5-2G07793</name>
</gene>
<comment type="subcellular location">
    <subcellularLocation>
        <location evidence="1">Nucleus</location>
    </subcellularLocation>
</comment>
<keyword evidence="4" id="KW-0747">Spliceosome</keyword>
<evidence type="ECO:0000313" key="8">
    <source>
        <dbReference type="EMBL" id="SCZ92339.1"/>
    </source>
</evidence>
<dbReference type="Proteomes" id="UP000249723">
    <property type="component" value="Unassembled WGS sequence"/>
</dbReference>
<dbReference type="GO" id="GO:0000350">
    <property type="term" value="P:generation of catalytic spliceosome for second transesterification step"/>
    <property type="evidence" value="ECO:0007669"/>
    <property type="project" value="InterPro"/>
</dbReference>
<dbReference type="InterPro" id="IPR037200">
    <property type="entry name" value="Isy1_sf"/>
</dbReference>
<dbReference type="InterPro" id="IPR029012">
    <property type="entry name" value="Helix_hairpin_bin_sf"/>
</dbReference>
<organism evidence="8 9">
    <name type="scientific">Microbotryum saponariae</name>
    <dbReference type="NCBI Taxonomy" id="289078"/>
    <lineage>
        <taxon>Eukaryota</taxon>
        <taxon>Fungi</taxon>
        <taxon>Dikarya</taxon>
        <taxon>Basidiomycota</taxon>
        <taxon>Pucciniomycotina</taxon>
        <taxon>Microbotryomycetes</taxon>
        <taxon>Microbotryales</taxon>
        <taxon>Microbotryaceae</taxon>
        <taxon>Microbotryum</taxon>
    </lineage>
</organism>
<comment type="similarity">
    <text evidence="2">Belongs to the ISY1 family.</text>
</comment>
<dbReference type="EMBL" id="FMWP01000018">
    <property type="protein sequence ID" value="SCZ92339.1"/>
    <property type="molecule type" value="Genomic_DNA"/>
</dbReference>
<evidence type="ECO:0000256" key="1">
    <source>
        <dbReference type="ARBA" id="ARBA00004123"/>
    </source>
</evidence>
<accession>A0A2X0KGI7</accession>
<evidence type="ECO:0000256" key="6">
    <source>
        <dbReference type="ARBA" id="ARBA00023242"/>
    </source>
</evidence>
<evidence type="ECO:0000313" key="9">
    <source>
        <dbReference type="Proteomes" id="UP000249723"/>
    </source>
</evidence>
<reference evidence="9" key="1">
    <citation type="submission" date="2016-10" db="EMBL/GenBank/DDBJ databases">
        <authorList>
            <person name="Jeantristanb JTB J.-T."/>
            <person name="Ricardo R."/>
        </authorList>
    </citation>
    <scope>NUCLEOTIDE SEQUENCE [LARGE SCALE GENOMIC DNA]</scope>
</reference>
<evidence type="ECO:0000256" key="4">
    <source>
        <dbReference type="ARBA" id="ARBA00022728"/>
    </source>
</evidence>
<dbReference type="PANTHER" id="PTHR13021">
    <property type="entry name" value="PRE-MRNA-SPLICING FACTOR ISY1"/>
    <property type="match status" value="1"/>
</dbReference>
<keyword evidence="6" id="KW-0539">Nucleus</keyword>
<sequence length="332" mass="36815">MARNEEKSQSMLYRFREAQAAELGLATKTDRRPRLAASCKDLKQCERWRGEILREISRKVSKIQDSGLTDYEVRDLNDEINKLLREKHHWENQIIALGGANYKRVGLAGRMKDADGKDVPGTRGYKYFGRAKDLPGVKEMFASRSTEEAELDSHKKQRIDLFANPAPGYYGDEDEVDASLLESERAAEAQAWEDALENLRDLGLVIPEGDDAPPLPTAKYISLNPPTTTTTTEAAEVAPPAEAEAATGSKRKAATTTKGKGKSKKAKLDEKAAEEEAASKDGEDLGPTNGFLSILKAEDLRPPQLLSAQEIEKLVVEQQKKKLLAEYLDEDK</sequence>
<evidence type="ECO:0000256" key="3">
    <source>
        <dbReference type="ARBA" id="ARBA00022664"/>
    </source>
</evidence>
<protein>
    <submittedName>
        <fullName evidence="8">BZ3500_MvSof-1268-A1-R1_Chr5-2g07793 protein</fullName>
    </submittedName>
</protein>
<evidence type="ECO:0000256" key="7">
    <source>
        <dbReference type="SAM" id="MobiDB-lite"/>
    </source>
</evidence>
<feature type="region of interest" description="Disordered" evidence="7">
    <location>
        <begin position="216"/>
        <end position="288"/>
    </location>
</feature>
<keyword evidence="9" id="KW-1185">Reference proteome</keyword>
<dbReference type="Pfam" id="PF06246">
    <property type="entry name" value="Isy1"/>
    <property type="match status" value="1"/>
</dbReference>
<keyword evidence="5" id="KW-0508">mRNA splicing</keyword>
<dbReference type="STRING" id="289078.A0A2X0KGI7"/>
<evidence type="ECO:0000256" key="2">
    <source>
        <dbReference type="ARBA" id="ARBA00007002"/>
    </source>
</evidence>
<dbReference type="GO" id="GO:0000974">
    <property type="term" value="C:Prp19 complex"/>
    <property type="evidence" value="ECO:0007669"/>
    <property type="project" value="UniProtKB-ARBA"/>
</dbReference>
<dbReference type="SUPFAM" id="SSF140102">
    <property type="entry name" value="ISY1 domain-like"/>
    <property type="match status" value="1"/>
</dbReference>
<dbReference type="InterPro" id="IPR009360">
    <property type="entry name" value="Isy1"/>
</dbReference>
<name>A0A2X0KGI7_9BASI</name>
<dbReference type="AlphaFoldDB" id="A0A2X0KGI7"/>
<feature type="compositionally biased region" description="Low complexity" evidence="7">
    <location>
        <begin position="225"/>
        <end position="248"/>
    </location>
</feature>
<proteinExistence type="inferred from homology"/>
<dbReference type="GO" id="GO:0071014">
    <property type="term" value="C:post-mRNA release spliceosomal complex"/>
    <property type="evidence" value="ECO:0007669"/>
    <property type="project" value="UniProtKB-ARBA"/>
</dbReference>
<evidence type="ECO:0000256" key="5">
    <source>
        <dbReference type="ARBA" id="ARBA00023187"/>
    </source>
</evidence>
<dbReference type="Gene3D" id="1.10.287.660">
    <property type="entry name" value="Helix hairpin bin"/>
    <property type="match status" value="1"/>
</dbReference>